<feature type="chain" id="PRO_5002532386" evidence="2">
    <location>
        <begin position="39"/>
        <end position="821"/>
    </location>
</feature>
<feature type="region of interest" description="Disordered" evidence="1">
    <location>
        <begin position="743"/>
        <end position="801"/>
    </location>
</feature>
<accession>A0A0G0HBG9</accession>
<feature type="compositionally biased region" description="Polar residues" evidence="1">
    <location>
        <begin position="773"/>
        <end position="801"/>
    </location>
</feature>
<evidence type="ECO:0000313" key="4">
    <source>
        <dbReference type="Proteomes" id="UP000034492"/>
    </source>
</evidence>
<dbReference type="Proteomes" id="UP000034492">
    <property type="component" value="Unassembled WGS sequence"/>
</dbReference>
<organism evidence="3 4">
    <name type="scientific">Candidatus Daviesbacteria bacterium GW2011_GWB1_36_5</name>
    <dbReference type="NCBI Taxonomy" id="1618426"/>
    <lineage>
        <taxon>Bacteria</taxon>
        <taxon>Candidatus Daviesiibacteriota</taxon>
    </lineage>
</organism>
<evidence type="ECO:0000313" key="3">
    <source>
        <dbReference type="EMBL" id="KKQ09444.1"/>
    </source>
</evidence>
<gene>
    <name evidence="3" type="ORF">US19_C0014G0016</name>
</gene>
<proteinExistence type="predicted"/>
<name>A0A0G0HBG9_9BACT</name>
<dbReference type="EMBL" id="LBSA01000014">
    <property type="protein sequence ID" value="KKQ09444.1"/>
    <property type="molecule type" value="Genomic_DNA"/>
</dbReference>
<dbReference type="AlphaFoldDB" id="A0A0G0HBG9"/>
<evidence type="ECO:0000256" key="2">
    <source>
        <dbReference type="SAM" id="SignalP"/>
    </source>
</evidence>
<sequence length="821" mass="89255">MRSNTGSVATINLTKFIFQIFSVALILLFSATSVFSQAASPAPSGSPAQDPNQSTEINLTYPVDDLGGCNNLEECTDYCEDPVNYNSCSNFAKKNGFYRDDITAYASDEDWEGTQNELGCNSKDSCSDFCSKSENYDACESYAKRHEIPGGYIQQPDKPEYLEVAKNVLGCDSTDSCANACDDPANADKCTDFANQVGLLGGTTTEGPGGCQTPGTCGAYCADPNNYIQCSNFVPEGTTFSGPGGCDSQESCRSYCEQNPDSCRSYSPGSNGAYTPIACPQGEYHGPGGACTSVGNTQTAVSCIGADKYWDGTACHDQPPVGISTEIPSSFFEPRSDMGNCQTPGECYDYCKENPNAQSCQGFDPQYPRPEVGDGYTPYLYYTPGSEVEHEPVEDMGGCTSPADCYDYCTENPGECEGFNENAPRPPEVYIPGTYYTPPADEVYVTPPITNFYTTPMYYTPPEGSTYTTPQYYTPWTGGGYTTPVYYTPPTYTTPTYYTPPDGSNYTTPNYYTPPPPYTTPRYYTPGTYPTPPQYSTPPAYTSPSYGYPTPGGAYTSPTYNTPANYSTPTYYTPPPYSTPYYYTPYTTPNYYTPGDPNYSTPSYYTPYTTPNYSTPTYYSPAYYSPGGTYTSPYYTPGSGYTSPSIDYSTPGTYYSPYNSPNYYYPTPSTSTYYSPSDSNYSTPSNTYYVSPSYSYPTPGGSDQSPVYGYPTPGSGYTYPTPNTYYYPTPTGSYASPGDYPYPTPSYPTPSESYGTPPYGTPSYDTPPYGTPSYDTPSYGTPSYGTPSYDTPSYGTPSSGGTLGVSTSKGIIQQIWDFLTN</sequence>
<feature type="compositionally biased region" description="Low complexity" evidence="1">
    <location>
        <begin position="749"/>
        <end position="758"/>
    </location>
</feature>
<comment type="caution">
    <text evidence="3">The sequence shown here is derived from an EMBL/GenBank/DDBJ whole genome shotgun (WGS) entry which is preliminary data.</text>
</comment>
<protein>
    <submittedName>
        <fullName evidence="3">Uncharacterized protein</fullName>
    </submittedName>
</protein>
<feature type="signal peptide" evidence="2">
    <location>
        <begin position="1"/>
        <end position="38"/>
    </location>
</feature>
<evidence type="ECO:0000256" key="1">
    <source>
        <dbReference type="SAM" id="MobiDB-lite"/>
    </source>
</evidence>
<reference evidence="3 4" key="1">
    <citation type="journal article" date="2015" name="Nature">
        <title>rRNA introns, odd ribosomes, and small enigmatic genomes across a large radiation of phyla.</title>
        <authorList>
            <person name="Brown C.T."/>
            <person name="Hug L.A."/>
            <person name="Thomas B.C."/>
            <person name="Sharon I."/>
            <person name="Castelle C.J."/>
            <person name="Singh A."/>
            <person name="Wilkins M.J."/>
            <person name="Williams K.H."/>
            <person name="Banfield J.F."/>
        </authorList>
    </citation>
    <scope>NUCLEOTIDE SEQUENCE [LARGE SCALE GENOMIC DNA]</scope>
</reference>
<keyword evidence="2" id="KW-0732">Signal</keyword>